<accession>A0A9D9EPY9</accession>
<dbReference type="InterPro" id="IPR050625">
    <property type="entry name" value="ParA/MinD_ATPase"/>
</dbReference>
<dbReference type="PIRSF" id="PIRSF003092">
    <property type="entry name" value="MinD"/>
    <property type="match status" value="1"/>
</dbReference>
<keyword evidence="1" id="KW-0547">Nucleotide-binding</keyword>
<dbReference type="GO" id="GO:0009898">
    <property type="term" value="C:cytoplasmic side of plasma membrane"/>
    <property type="evidence" value="ECO:0007669"/>
    <property type="project" value="TreeGrafter"/>
</dbReference>
<dbReference type="CDD" id="cd02038">
    <property type="entry name" value="FlhG-like"/>
    <property type="match status" value="1"/>
</dbReference>
<organism evidence="4 5">
    <name type="scientific">Candidatus Avitreponema avistercoris</name>
    <dbReference type="NCBI Taxonomy" id="2840705"/>
    <lineage>
        <taxon>Bacteria</taxon>
        <taxon>Pseudomonadati</taxon>
        <taxon>Spirochaetota</taxon>
        <taxon>Spirochaetia</taxon>
        <taxon>Spirochaetales</taxon>
        <taxon>Candidatus Avitreponema</taxon>
    </lineage>
</organism>
<dbReference type="GO" id="GO:0005524">
    <property type="term" value="F:ATP binding"/>
    <property type="evidence" value="ECO:0007669"/>
    <property type="project" value="UniProtKB-KW"/>
</dbReference>
<dbReference type="InterPro" id="IPR033875">
    <property type="entry name" value="FlhG"/>
</dbReference>
<dbReference type="InterPro" id="IPR027417">
    <property type="entry name" value="P-loop_NTPase"/>
</dbReference>
<gene>
    <name evidence="4" type="ORF">IAA96_05765</name>
</gene>
<reference evidence="4" key="2">
    <citation type="journal article" date="2021" name="PeerJ">
        <title>Extensive microbial diversity within the chicken gut microbiome revealed by metagenomics and culture.</title>
        <authorList>
            <person name="Gilroy R."/>
            <person name="Ravi A."/>
            <person name="Getino M."/>
            <person name="Pursley I."/>
            <person name="Horton D.L."/>
            <person name="Alikhan N.F."/>
            <person name="Baker D."/>
            <person name="Gharbi K."/>
            <person name="Hall N."/>
            <person name="Watson M."/>
            <person name="Adriaenssens E.M."/>
            <person name="Foster-Nyarko E."/>
            <person name="Jarju S."/>
            <person name="Secka A."/>
            <person name="Antonio M."/>
            <person name="Oren A."/>
            <person name="Chaudhuri R.R."/>
            <person name="La Ragione R."/>
            <person name="Hildebrand F."/>
            <person name="Pallen M.J."/>
        </authorList>
    </citation>
    <scope>NUCLEOTIDE SEQUENCE</scope>
    <source>
        <strain evidence="4">B3-4054</strain>
    </source>
</reference>
<evidence type="ECO:0000313" key="4">
    <source>
        <dbReference type="EMBL" id="MBO8450596.1"/>
    </source>
</evidence>
<reference evidence="4" key="1">
    <citation type="submission" date="2020-10" db="EMBL/GenBank/DDBJ databases">
        <authorList>
            <person name="Gilroy R."/>
        </authorList>
    </citation>
    <scope>NUCLEOTIDE SEQUENCE</scope>
    <source>
        <strain evidence="4">B3-4054</strain>
    </source>
</reference>
<dbReference type="SUPFAM" id="SSF52540">
    <property type="entry name" value="P-loop containing nucleoside triphosphate hydrolases"/>
    <property type="match status" value="1"/>
</dbReference>
<dbReference type="InterPro" id="IPR002586">
    <property type="entry name" value="CobQ/CobB/MinD/ParA_Nub-bd_dom"/>
</dbReference>
<name>A0A9D9EPY9_9SPIR</name>
<sequence length="305" mass="33755">MADQAEELRILMKDNDRVFYPGAERAEENSSAASKPQRKTRIITITSGKGGVGKTNVATNMAITYAQMGKKVIVVDADLGLANVNVMMNIIPQYNLYHVMRKQKTMAEIIQETEYGIRLVAGASGFSKIANMGEEERTNFMNEIYTLSDADIIIIDTSAGVSKNVLGFVAAADEVVVVTTPEPTSITDAYGIIKIIATEVDNLNINLKMIVNRVSSAAEGKRVADRMIAIAAQFLNLKLEYLGFIYNDPLVPHAVLRQKPFVVMDPKGKPSICMRHIVSRLEKLDFDASEGFGRFVRKLFGRKWD</sequence>
<dbReference type="Proteomes" id="UP000823616">
    <property type="component" value="Unassembled WGS sequence"/>
</dbReference>
<dbReference type="GO" id="GO:0005829">
    <property type="term" value="C:cytosol"/>
    <property type="evidence" value="ECO:0007669"/>
    <property type="project" value="TreeGrafter"/>
</dbReference>
<evidence type="ECO:0000259" key="3">
    <source>
        <dbReference type="Pfam" id="PF01656"/>
    </source>
</evidence>
<dbReference type="Pfam" id="PF01656">
    <property type="entry name" value="CbiA"/>
    <property type="match status" value="1"/>
</dbReference>
<dbReference type="GO" id="GO:0051782">
    <property type="term" value="P:negative regulation of cell division"/>
    <property type="evidence" value="ECO:0007669"/>
    <property type="project" value="TreeGrafter"/>
</dbReference>
<dbReference type="GO" id="GO:0016887">
    <property type="term" value="F:ATP hydrolysis activity"/>
    <property type="evidence" value="ECO:0007669"/>
    <property type="project" value="TreeGrafter"/>
</dbReference>
<comment type="caution">
    <text evidence="4">The sequence shown here is derived from an EMBL/GenBank/DDBJ whole genome shotgun (WGS) entry which is preliminary data.</text>
</comment>
<evidence type="ECO:0000256" key="1">
    <source>
        <dbReference type="ARBA" id="ARBA00022741"/>
    </source>
</evidence>
<keyword evidence="2" id="KW-0067">ATP-binding</keyword>
<feature type="domain" description="CobQ/CobB/MinD/ParA nucleotide binding" evidence="3">
    <location>
        <begin position="43"/>
        <end position="261"/>
    </location>
</feature>
<dbReference type="PANTHER" id="PTHR43384">
    <property type="entry name" value="SEPTUM SITE-DETERMINING PROTEIN MIND HOMOLOG, CHLOROPLASTIC-RELATED"/>
    <property type="match status" value="1"/>
</dbReference>
<dbReference type="InterPro" id="IPR025501">
    <property type="entry name" value="MinD_FleN"/>
</dbReference>
<evidence type="ECO:0000256" key="2">
    <source>
        <dbReference type="ARBA" id="ARBA00022840"/>
    </source>
</evidence>
<protein>
    <submittedName>
        <fullName evidence="4">MinD/ParA family protein</fullName>
    </submittedName>
</protein>
<dbReference type="AlphaFoldDB" id="A0A9D9EPY9"/>
<dbReference type="Gene3D" id="3.40.50.300">
    <property type="entry name" value="P-loop containing nucleotide triphosphate hydrolases"/>
    <property type="match status" value="1"/>
</dbReference>
<proteinExistence type="predicted"/>
<dbReference type="PANTHER" id="PTHR43384:SF4">
    <property type="entry name" value="CELLULOSE BIOSYNTHESIS PROTEIN BCSQ-RELATED"/>
    <property type="match status" value="1"/>
</dbReference>
<evidence type="ECO:0000313" key="5">
    <source>
        <dbReference type="Proteomes" id="UP000823616"/>
    </source>
</evidence>
<dbReference type="EMBL" id="JADIMS010000106">
    <property type="protein sequence ID" value="MBO8450596.1"/>
    <property type="molecule type" value="Genomic_DNA"/>
</dbReference>